<dbReference type="InterPro" id="IPR029028">
    <property type="entry name" value="Alpha/beta_knot_MTases"/>
</dbReference>
<dbReference type="RefSeq" id="WP_412779107.1">
    <property type="nucleotide sequence ID" value="NZ_CP025197.1"/>
</dbReference>
<evidence type="ECO:0000259" key="5">
    <source>
        <dbReference type="SMART" id="SM00967"/>
    </source>
</evidence>
<dbReference type="InterPro" id="IPR013123">
    <property type="entry name" value="SpoU_subst-bd"/>
</dbReference>
<dbReference type="GO" id="GO:0032259">
    <property type="term" value="P:methylation"/>
    <property type="evidence" value="ECO:0007669"/>
    <property type="project" value="UniProtKB-KW"/>
</dbReference>
<reference evidence="6 7" key="1">
    <citation type="submission" date="2017-12" db="EMBL/GenBank/DDBJ databases">
        <title>Complete genome sequence of Herbivorax saccincola GGR1, a novel Cellulosome-producing hydrolytic bacterium in a thermophilic biogas plant, established by Illumina and Nanopore MinION sequencing.</title>
        <authorList>
            <person name="Pechtl A."/>
            <person name="Ruckert C."/>
            <person name="Koeck D.E."/>
            <person name="Maus I."/>
            <person name="Winkler A."/>
            <person name="Kalinowski J."/>
            <person name="Puhler A."/>
            <person name="Schwarz W.W."/>
            <person name="Zverlov V.V."/>
            <person name="Schluter A."/>
            <person name="Liebl W."/>
        </authorList>
    </citation>
    <scope>NUCLEOTIDE SEQUENCE [LARGE SCALE GENOMIC DNA]</scope>
    <source>
        <strain evidence="7">SR1</strain>
    </source>
</reference>
<keyword evidence="2 6" id="KW-0489">Methyltransferase</keyword>
<dbReference type="FunFam" id="3.40.1280.10:FF:000008">
    <property type="entry name" value="Group 3 RNA methyltransferase TrmH"/>
    <property type="match status" value="1"/>
</dbReference>
<comment type="similarity">
    <text evidence="1">Belongs to the class IV-like SAM-binding methyltransferase superfamily. RNA methyltransferase TrmH family.</text>
</comment>
<dbReference type="PANTHER" id="PTHR46429:SF1">
    <property type="entry name" value="23S RRNA (GUANOSINE-2'-O-)-METHYLTRANSFERASE RLMB"/>
    <property type="match status" value="1"/>
</dbReference>
<dbReference type="GO" id="GO:0005829">
    <property type="term" value="C:cytosol"/>
    <property type="evidence" value="ECO:0007669"/>
    <property type="project" value="TreeGrafter"/>
</dbReference>
<dbReference type="InterPro" id="IPR029064">
    <property type="entry name" value="Ribosomal_eL30-like_sf"/>
</dbReference>
<sequence>MAKNMGKKNVKNNKKNNGKSMGNNNNRESNNKKNSNLDINPDILEGRNPVLEAIKANRTINKLLVQKGNKEGSINHIIALARERGIVIQETDRSNLDKISTTYAHQGVIAYVAAKDYVEVDDILEIAQSKGEEPFIVILDGVEDSHNLGSILRTADAVGVHGVIIPKRRAAGLNAAVSKASAGAIEYVPVARVTNIGQTIEYLKKKNIWIVGTDLSGEKTFYQSDLKGPLALVLGSEGEGMSRLVSQKCDFIVNIPMKGNISSLNVAVAGAVIMYEVLRQRNL</sequence>
<dbReference type="Pfam" id="PF08032">
    <property type="entry name" value="SpoU_sub_bind"/>
    <property type="match status" value="1"/>
</dbReference>
<dbReference type="SMART" id="SM00967">
    <property type="entry name" value="SpoU_sub_bind"/>
    <property type="match status" value="1"/>
</dbReference>
<organism evidence="6 7">
    <name type="scientific">Acetivibrio saccincola</name>
    <dbReference type="NCBI Taxonomy" id="1677857"/>
    <lineage>
        <taxon>Bacteria</taxon>
        <taxon>Bacillati</taxon>
        <taxon>Bacillota</taxon>
        <taxon>Clostridia</taxon>
        <taxon>Eubacteriales</taxon>
        <taxon>Oscillospiraceae</taxon>
        <taxon>Acetivibrio</taxon>
    </lineage>
</organism>
<evidence type="ECO:0000256" key="2">
    <source>
        <dbReference type="ARBA" id="ARBA00022603"/>
    </source>
</evidence>
<dbReference type="Proteomes" id="UP000233534">
    <property type="component" value="Chromosome"/>
</dbReference>
<dbReference type="SUPFAM" id="SSF55315">
    <property type="entry name" value="L30e-like"/>
    <property type="match status" value="1"/>
</dbReference>
<feature type="compositionally biased region" description="Basic residues" evidence="4">
    <location>
        <begin position="1"/>
        <end position="17"/>
    </location>
</feature>
<feature type="domain" description="RNA 2-O ribose methyltransferase substrate binding" evidence="5">
    <location>
        <begin position="43"/>
        <end position="118"/>
    </location>
</feature>
<protein>
    <submittedName>
        <fullName evidence="6">TrmH family tRNA/rRNA methyltransferase</fullName>
        <ecNumber evidence="6">2.1.1.-</ecNumber>
    </submittedName>
</protein>
<proteinExistence type="inferred from homology"/>
<dbReference type="Gene3D" id="3.40.1280.10">
    <property type="match status" value="1"/>
</dbReference>
<keyword evidence="7" id="KW-1185">Reference proteome</keyword>
<evidence type="ECO:0000256" key="3">
    <source>
        <dbReference type="ARBA" id="ARBA00022679"/>
    </source>
</evidence>
<dbReference type="EMBL" id="CP025197">
    <property type="protein sequence ID" value="AUG59033.1"/>
    <property type="molecule type" value="Genomic_DNA"/>
</dbReference>
<keyword evidence="3 6" id="KW-0808">Transferase</keyword>
<dbReference type="Pfam" id="PF00588">
    <property type="entry name" value="SpoU_methylase"/>
    <property type="match status" value="1"/>
</dbReference>
<dbReference type="GO" id="GO:0008173">
    <property type="term" value="F:RNA methyltransferase activity"/>
    <property type="evidence" value="ECO:0007669"/>
    <property type="project" value="InterPro"/>
</dbReference>
<dbReference type="KEGG" id="hsc:HVS_15970"/>
<accession>A0A2K9ELX3</accession>
<dbReference type="InterPro" id="IPR004441">
    <property type="entry name" value="rRNA_MeTrfase_TrmH"/>
</dbReference>
<feature type="region of interest" description="Disordered" evidence="4">
    <location>
        <begin position="1"/>
        <end position="41"/>
    </location>
</feature>
<dbReference type="SUPFAM" id="SSF75217">
    <property type="entry name" value="alpha/beta knot"/>
    <property type="match status" value="1"/>
</dbReference>
<dbReference type="InterPro" id="IPR029026">
    <property type="entry name" value="tRNA_m1G_MTases_N"/>
</dbReference>
<dbReference type="Gene3D" id="3.30.1330.30">
    <property type="match status" value="1"/>
</dbReference>
<name>A0A2K9ELX3_9FIRM</name>
<dbReference type="AlphaFoldDB" id="A0A2K9ELX3"/>
<dbReference type="EC" id="2.1.1.-" evidence="6"/>
<feature type="compositionally biased region" description="Low complexity" evidence="4">
    <location>
        <begin position="18"/>
        <end position="36"/>
    </location>
</feature>
<dbReference type="GO" id="GO:0006396">
    <property type="term" value="P:RNA processing"/>
    <property type="evidence" value="ECO:0007669"/>
    <property type="project" value="InterPro"/>
</dbReference>
<evidence type="ECO:0000256" key="1">
    <source>
        <dbReference type="ARBA" id="ARBA00007228"/>
    </source>
</evidence>
<dbReference type="InterPro" id="IPR001537">
    <property type="entry name" value="SpoU_MeTrfase"/>
</dbReference>
<dbReference type="CDD" id="cd18103">
    <property type="entry name" value="SpoU-like_RlmB"/>
    <property type="match status" value="1"/>
</dbReference>
<dbReference type="GO" id="GO:0003723">
    <property type="term" value="F:RNA binding"/>
    <property type="evidence" value="ECO:0007669"/>
    <property type="project" value="InterPro"/>
</dbReference>
<evidence type="ECO:0000313" key="7">
    <source>
        <dbReference type="Proteomes" id="UP000233534"/>
    </source>
</evidence>
<gene>
    <name evidence="6" type="ORF">HVS_15970</name>
</gene>
<evidence type="ECO:0000313" key="6">
    <source>
        <dbReference type="EMBL" id="AUG59033.1"/>
    </source>
</evidence>
<evidence type="ECO:0000256" key="4">
    <source>
        <dbReference type="SAM" id="MobiDB-lite"/>
    </source>
</evidence>
<dbReference type="PANTHER" id="PTHR46429">
    <property type="entry name" value="23S RRNA (GUANOSINE-2'-O-)-METHYLTRANSFERASE RLMB"/>
    <property type="match status" value="1"/>
</dbReference>
<dbReference type="NCBIfam" id="TIGR00186">
    <property type="entry name" value="rRNA_methyl_3"/>
    <property type="match status" value="1"/>
</dbReference>